<feature type="transmembrane region" description="Helical" evidence="1">
    <location>
        <begin position="25"/>
        <end position="47"/>
    </location>
</feature>
<keyword evidence="1" id="KW-0472">Membrane</keyword>
<name>A0A2P2PTW6_RHIMU</name>
<keyword evidence="1" id="KW-0812">Transmembrane</keyword>
<organism evidence="2">
    <name type="scientific">Rhizophora mucronata</name>
    <name type="common">Asiatic mangrove</name>
    <dbReference type="NCBI Taxonomy" id="61149"/>
    <lineage>
        <taxon>Eukaryota</taxon>
        <taxon>Viridiplantae</taxon>
        <taxon>Streptophyta</taxon>
        <taxon>Embryophyta</taxon>
        <taxon>Tracheophyta</taxon>
        <taxon>Spermatophyta</taxon>
        <taxon>Magnoliopsida</taxon>
        <taxon>eudicotyledons</taxon>
        <taxon>Gunneridae</taxon>
        <taxon>Pentapetalae</taxon>
        <taxon>rosids</taxon>
        <taxon>fabids</taxon>
        <taxon>Malpighiales</taxon>
        <taxon>Rhizophoraceae</taxon>
        <taxon>Rhizophora</taxon>
    </lineage>
</organism>
<accession>A0A2P2PTW6</accession>
<evidence type="ECO:0000313" key="2">
    <source>
        <dbReference type="EMBL" id="MBX58204.1"/>
    </source>
</evidence>
<keyword evidence="1" id="KW-1133">Transmembrane helix</keyword>
<sequence>MACQSFHYMHYNSHNLKLTNLSGSIFLNFFNKHWYFGIGNLLLLIGFRTQKGI</sequence>
<protein>
    <submittedName>
        <fullName evidence="2">Uncharacterized protein</fullName>
    </submittedName>
</protein>
<dbReference type="EMBL" id="GGEC01077720">
    <property type="protein sequence ID" value="MBX58204.1"/>
    <property type="molecule type" value="Transcribed_RNA"/>
</dbReference>
<evidence type="ECO:0000256" key="1">
    <source>
        <dbReference type="SAM" id="Phobius"/>
    </source>
</evidence>
<reference evidence="2" key="1">
    <citation type="submission" date="2018-02" db="EMBL/GenBank/DDBJ databases">
        <title>Rhizophora mucronata_Transcriptome.</title>
        <authorList>
            <person name="Meera S.P."/>
            <person name="Sreeshan A."/>
            <person name="Augustine A."/>
        </authorList>
    </citation>
    <scope>NUCLEOTIDE SEQUENCE</scope>
    <source>
        <tissue evidence="2">Leaf</tissue>
    </source>
</reference>
<dbReference type="AlphaFoldDB" id="A0A2P2PTW6"/>
<proteinExistence type="predicted"/>